<dbReference type="GO" id="GO:0016020">
    <property type="term" value="C:membrane"/>
    <property type="evidence" value="ECO:0007669"/>
    <property type="project" value="TreeGrafter"/>
</dbReference>
<feature type="domain" description="AMP-dependent synthetase/ligase" evidence="3">
    <location>
        <begin position="25"/>
        <end position="436"/>
    </location>
</feature>
<dbReference type="GO" id="GO:0005524">
    <property type="term" value="F:ATP binding"/>
    <property type="evidence" value="ECO:0007669"/>
    <property type="project" value="UniProtKB-KW"/>
</dbReference>
<evidence type="ECO:0000256" key="1">
    <source>
        <dbReference type="ARBA" id="ARBA00022741"/>
    </source>
</evidence>
<gene>
    <name evidence="4" type="ORF">HK415_10560</name>
</gene>
<dbReference type="Gene3D" id="3.40.50.12780">
    <property type="entry name" value="N-terminal domain of ligase-like"/>
    <property type="match status" value="1"/>
</dbReference>
<sequence>MPQASAPPTLDTIAYADAWTLPALFERRYQRSPQAEAYRQFQPAMGSWRSYTWGDLHALVRRWRGAFVVREALPAGARVAVMLRNSVEWVCFDQAAQSLGLVVVPLYATDNPENIAYILGNCGARVLLVGDARQWQALAPHAAQLPQLSRVLLCASGTAPEAGDLVRTVDQWLAGVHESDARVGVDADALATIVYTSGTTGRPKGVMLSHRNILSNVDAVLQTVPVYREDLFLSFLPLSHALERTVGYYAPMATGSAVAFSRSVPDLPEDLVTIRPTVLVSVPRIYERIYAKIQQGLEAKGAPARQLFAWAETAGWHRFEAAQHRGEPPGPAADMMWPVLRHLVADKLLERLGGRLRIAVSGGAPVSKKLMHCFIGLGLPVLQGYGLTEAAPIVSANRPEDNVPESVGRPLPGIEVKLGPADELLVRGPNVMQGYWQDPAKTAETIDPEGWLHTGDIARIDEGGHVHIVGRLKDILVTSTGEKLPPADLELAITEDPLFEQVMVIGEGRPFVAALAVLNRDEWEKLATTLELDPQAPSSLQRPAATEAVLRRMAERLAAFPSYARVRQASLTLEPWSTDNGLITPTMKLRRRQLEARFEREIEGMYAPR</sequence>
<evidence type="ECO:0000313" key="5">
    <source>
        <dbReference type="Proteomes" id="UP000552954"/>
    </source>
</evidence>
<protein>
    <submittedName>
        <fullName evidence="4">Long-chain fatty acid--CoA ligase</fullName>
    </submittedName>
</protein>
<dbReference type="InterPro" id="IPR042099">
    <property type="entry name" value="ANL_N_sf"/>
</dbReference>
<dbReference type="EMBL" id="JABFCS010000001">
    <property type="protein sequence ID" value="NNU43504.1"/>
    <property type="molecule type" value="Genomic_DNA"/>
</dbReference>
<dbReference type="GO" id="GO:0004467">
    <property type="term" value="F:long-chain fatty acid-CoA ligase activity"/>
    <property type="evidence" value="ECO:0007669"/>
    <property type="project" value="TreeGrafter"/>
</dbReference>
<dbReference type="Pfam" id="PF23562">
    <property type="entry name" value="AMP-binding_C_3"/>
    <property type="match status" value="1"/>
</dbReference>
<evidence type="ECO:0000313" key="4">
    <source>
        <dbReference type="EMBL" id="NNU43504.1"/>
    </source>
</evidence>
<accession>A0A849KAR5</accession>
<organism evidence="4 5">
    <name type="scientific">Ramlibacter montanisoli</name>
    <dbReference type="NCBI Taxonomy" id="2732512"/>
    <lineage>
        <taxon>Bacteria</taxon>
        <taxon>Pseudomonadati</taxon>
        <taxon>Pseudomonadota</taxon>
        <taxon>Betaproteobacteria</taxon>
        <taxon>Burkholderiales</taxon>
        <taxon>Comamonadaceae</taxon>
        <taxon>Ramlibacter</taxon>
    </lineage>
</organism>
<evidence type="ECO:0000259" key="3">
    <source>
        <dbReference type="Pfam" id="PF00501"/>
    </source>
</evidence>
<dbReference type="SUPFAM" id="SSF56801">
    <property type="entry name" value="Acetyl-CoA synthetase-like"/>
    <property type="match status" value="1"/>
</dbReference>
<dbReference type="InterPro" id="IPR020845">
    <property type="entry name" value="AMP-binding_CS"/>
</dbReference>
<reference evidence="4 5" key="2">
    <citation type="submission" date="2020-06" db="EMBL/GenBank/DDBJ databases">
        <title>Ramlibacter rhizophilus sp. nov., isolated from rhizosphere soil of national flower Mugunghwa from South Korea.</title>
        <authorList>
            <person name="Zheng-Fei Y."/>
            <person name="Huan T."/>
        </authorList>
    </citation>
    <scope>NUCLEOTIDE SEQUENCE [LARGE SCALE GENOMIC DNA]</scope>
    <source>
        <strain evidence="4 5">B156</strain>
    </source>
</reference>
<dbReference type="PANTHER" id="PTHR43272:SF33">
    <property type="entry name" value="AMP-BINDING DOMAIN-CONTAINING PROTEIN-RELATED"/>
    <property type="match status" value="1"/>
</dbReference>
<dbReference type="PROSITE" id="PS00455">
    <property type="entry name" value="AMP_BINDING"/>
    <property type="match status" value="1"/>
</dbReference>
<dbReference type="Proteomes" id="UP000552954">
    <property type="component" value="Unassembled WGS sequence"/>
</dbReference>
<keyword evidence="5" id="KW-1185">Reference proteome</keyword>
<name>A0A849KAR5_9BURK</name>
<dbReference type="InterPro" id="IPR000873">
    <property type="entry name" value="AMP-dep_synth/lig_dom"/>
</dbReference>
<keyword evidence="1" id="KW-0547">Nucleotide-binding</keyword>
<dbReference type="PANTHER" id="PTHR43272">
    <property type="entry name" value="LONG-CHAIN-FATTY-ACID--COA LIGASE"/>
    <property type="match status" value="1"/>
</dbReference>
<dbReference type="CDD" id="cd05907">
    <property type="entry name" value="VL_LC_FACS_like"/>
    <property type="match status" value="1"/>
</dbReference>
<keyword evidence="4" id="KW-0436">Ligase</keyword>
<keyword evidence="2" id="KW-0067">ATP-binding</keyword>
<comment type="caution">
    <text evidence="4">The sequence shown here is derived from an EMBL/GenBank/DDBJ whole genome shotgun (WGS) entry which is preliminary data.</text>
</comment>
<reference evidence="4 5" key="1">
    <citation type="submission" date="2020-05" db="EMBL/GenBank/DDBJ databases">
        <authorList>
            <person name="Khan S.A."/>
            <person name="Jeon C.O."/>
            <person name="Chun B.H."/>
        </authorList>
    </citation>
    <scope>NUCLEOTIDE SEQUENCE [LARGE SCALE GENOMIC DNA]</scope>
    <source>
        <strain evidence="4 5">B156</strain>
    </source>
</reference>
<proteinExistence type="predicted"/>
<evidence type="ECO:0000256" key="2">
    <source>
        <dbReference type="ARBA" id="ARBA00022840"/>
    </source>
</evidence>
<dbReference type="AlphaFoldDB" id="A0A849KAR5"/>
<dbReference type="Pfam" id="PF00501">
    <property type="entry name" value="AMP-binding"/>
    <property type="match status" value="1"/>
</dbReference>
<dbReference type="RefSeq" id="WP_171558781.1">
    <property type="nucleotide sequence ID" value="NZ_JABFCS010000001.1"/>
</dbReference>